<sequence length="74" mass="7923">MTENDVKSILGPGTDPTLLSDILRTGADASELACAKAWVEADEAQVDAHSPFPSGRVARLVELLEADQEEDDLQ</sequence>
<reference evidence="1 2" key="1">
    <citation type="journal article" date="2014" name="Int. J. Syst. Evol. Microbiol.">
        <title>Celeribacter indicus sp. nov., a polycyclic aromatic hydrocarbon-degrading bacterium from deep-sea sediment and reclassification of Huaishuia halophila as Celeribacter halophilus comb. nov.</title>
        <authorList>
            <person name="Lai Q."/>
            <person name="Cao J."/>
            <person name="Yuan J."/>
            <person name="Li F."/>
            <person name="Shao Z."/>
        </authorList>
    </citation>
    <scope>NUCLEOTIDE SEQUENCE [LARGE SCALE GENOMIC DNA]</scope>
    <source>
        <strain evidence="1">P73</strain>
    </source>
</reference>
<organism evidence="1 2">
    <name type="scientific">Celeribacter indicus</name>
    <dbReference type="NCBI Taxonomy" id="1208324"/>
    <lineage>
        <taxon>Bacteria</taxon>
        <taxon>Pseudomonadati</taxon>
        <taxon>Pseudomonadota</taxon>
        <taxon>Alphaproteobacteria</taxon>
        <taxon>Rhodobacterales</taxon>
        <taxon>Roseobacteraceae</taxon>
        <taxon>Celeribacter</taxon>
    </lineage>
</organism>
<dbReference type="AlphaFoldDB" id="A0A0B5DVI5"/>
<gene>
    <name evidence="1" type="ORF">P73_2708</name>
</gene>
<dbReference type="RefSeq" id="WP_043869994.1">
    <property type="nucleotide sequence ID" value="NZ_CP004393.1"/>
</dbReference>
<name>A0A0B5DVI5_9RHOB</name>
<protein>
    <submittedName>
        <fullName evidence="1">Uncharacterized protein</fullName>
    </submittedName>
</protein>
<dbReference type="KEGG" id="cid:P73_2708"/>
<dbReference type="EMBL" id="CP004393">
    <property type="protein sequence ID" value="AJE47423.1"/>
    <property type="molecule type" value="Genomic_DNA"/>
</dbReference>
<evidence type="ECO:0000313" key="1">
    <source>
        <dbReference type="EMBL" id="AJE47423.1"/>
    </source>
</evidence>
<keyword evidence="2" id="KW-1185">Reference proteome</keyword>
<dbReference type="OrthoDB" id="7870562at2"/>
<proteinExistence type="predicted"/>
<dbReference type="HOGENOM" id="CLU_143340_1_0_5"/>
<evidence type="ECO:0000313" key="2">
    <source>
        <dbReference type="Proteomes" id="UP000031521"/>
    </source>
</evidence>
<dbReference type="Proteomes" id="UP000031521">
    <property type="component" value="Chromosome"/>
</dbReference>
<accession>A0A0B5DVI5</accession>